<dbReference type="AlphaFoldDB" id="G3B643"/>
<keyword evidence="2 3" id="KW-0175">Coiled coil</keyword>
<evidence type="ECO:0000256" key="3">
    <source>
        <dbReference type="SAM" id="Coils"/>
    </source>
</evidence>
<dbReference type="OrthoDB" id="437889at2759"/>
<reference evidence="7 8" key="1">
    <citation type="journal article" date="2011" name="Proc. Natl. Acad. Sci. U.S.A.">
        <title>Comparative genomics of xylose-fermenting fungi for enhanced biofuel production.</title>
        <authorList>
            <person name="Wohlbach D.J."/>
            <person name="Kuo A."/>
            <person name="Sato T.K."/>
            <person name="Potts K.M."/>
            <person name="Salamov A.A."/>
            <person name="LaButti K.M."/>
            <person name="Sun H."/>
            <person name="Clum A."/>
            <person name="Pangilinan J.L."/>
            <person name="Lindquist E.A."/>
            <person name="Lucas S."/>
            <person name="Lapidus A."/>
            <person name="Jin M."/>
            <person name="Gunawan C."/>
            <person name="Balan V."/>
            <person name="Dale B.E."/>
            <person name="Jeffries T.W."/>
            <person name="Zinkel R."/>
            <person name="Barry K.W."/>
            <person name="Grigoriev I.V."/>
            <person name="Gasch A.P."/>
        </authorList>
    </citation>
    <scope>NUCLEOTIDE SEQUENCE [LARGE SCALE GENOMIC DNA]</scope>
    <source>
        <strain evidence="8">ATCC 10573 / BCRC 21748 / CBS 615 / JCM 9827 / NBRC 10315 / NRRL Y-1498 / VKM Y-70</strain>
    </source>
</reference>
<feature type="domain" description="F-BAR" evidence="6">
    <location>
        <begin position="13"/>
        <end position="278"/>
    </location>
</feature>
<feature type="coiled-coil region" evidence="3">
    <location>
        <begin position="169"/>
        <end position="196"/>
    </location>
</feature>
<protein>
    <recommendedName>
        <fullName evidence="9">RhoGAP-domain-containing protein</fullName>
    </recommendedName>
</protein>
<dbReference type="EMBL" id="GL996524">
    <property type="protein sequence ID" value="EGV63375.1"/>
    <property type="molecule type" value="Genomic_DNA"/>
</dbReference>
<evidence type="ECO:0000259" key="5">
    <source>
        <dbReference type="PROSITE" id="PS50238"/>
    </source>
</evidence>
<evidence type="ECO:0008006" key="9">
    <source>
        <dbReference type="Google" id="ProtNLM"/>
    </source>
</evidence>
<keyword evidence="8" id="KW-1185">Reference proteome</keyword>
<dbReference type="PANTHER" id="PTHR23176">
    <property type="entry name" value="RHO/RAC/CDC GTPASE-ACTIVATING PROTEIN"/>
    <property type="match status" value="1"/>
</dbReference>
<dbReference type="SUPFAM" id="SSF103657">
    <property type="entry name" value="BAR/IMD domain-like"/>
    <property type="match status" value="1"/>
</dbReference>
<evidence type="ECO:0000313" key="7">
    <source>
        <dbReference type="EMBL" id="EGV63375.1"/>
    </source>
</evidence>
<evidence type="ECO:0000259" key="6">
    <source>
        <dbReference type="PROSITE" id="PS51741"/>
    </source>
</evidence>
<dbReference type="KEGG" id="cten:18249856"/>
<dbReference type="Pfam" id="PF00620">
    <property type="entry name" value="RhoGAP"/>
    <property type="match status" value="1"/>
</dbReference>
<accession>G3B643</accession>
<dbReference type="InterPro" id="IPR008936">
    <property type="entry name" value="Rho_GTPase_activation_prot"/>
</dbReference>
<keyword evidence="1" id="KW-0343">GTPase activation</keyword>
<dbReference type="SUPFAM" id="SSF48350">
    <property type="entry name" value="GTPase activation domain, GAP"/>
    <property type="match status" value="1"/>
</dbReference>
<dbReference type="InterPro" id="IPR050729">
    <property type="entry name" value="Rho-GAP"/>
</dbReference>
<feature type="compositionally biased region" description="Polar residues" evidence="4">
    <location>
        <begin position="319"/>
        <end position="331"/>
    </location>
</feature>
<evidence type="ECO:0000256" key="4">
    <source>
        <dbReference type="SAM" id="MobiDB-lite"/>
    </source>
</evidence>
<dbReference type="PROSITE" id="PS51741">
    <property type="entry name" value="F_BAR"/>
    <property type="match status" value="1"/>
</dbReference>
<evidence type="ECO:0000313" key="8">
    <source>
        <dbReference type="Proteomes" id="UP000000707"/>
    </source>
</evidence>
<dbReference type="PANTHER" id="PTHR23176:SF128">
    <property type="entry name" value="RHO GTPASE-ACTIVATING PROTEIN RGD1"/>
    <property type="match status" value="1"/>
</dbReference>
<dbReference type="InterPro" id="IPR031160">
    <property type="entry name" value="F_BAR_dom"/>
</dbReference>
<feature type="region of interest" description="Disordered" evidence="4">
    <location>
        <begin position="309"/>
        <end position="387"/>
    </location>
</feature>
<dbReference type="HOGENOM" id="CLU_010730_2_0_1"/>
<dbReference type="Proteomes" id="UP000000707">
    <property type="component" value="Unassembled WGS sequence"/>
</dbReference>
<organism evidence="8">
    <name type="scientific">Candida tenuis (strain ATCC 10573 / BCRC 21748 / CBS 615 / JCM 9827 / NBRC 10315 / NRRL Y-1498 / VKM Y-70)</name>
    <name type="common">Yeast</name>
    <name type="synonym">Yamadazyma tenuis</name>
    <dbReference type="NCBI Taxonomy" id="590646"/>
    <lineage>
        <taxon>Eukaryota</taxon>
        <taxon>Fungi</taxon>
        <taxon>Dikarya</taxon>
        <taxon>Ascomycota</taxon>
        <taxon>Saccharomycotina</taxon>
        <taxon>Pichiomycetes</taxon>
        <taxon>Debaryomycetaceae</taxon>
        <taxon>Yamadazyma</taxon>
    </lineage>
</organism>
<dbReference type="InterPro" id="IPR000198">
    <property type="entry name" value="RhoGAP_dom"/>
</dbReference>
<dbReference type="STRING" id="590646.G3B643"/>
<dbReference type="GO" id="GO:0007165">
    <property type="term" value="P:signal transduction"/>
    <property type="evidence" value="ECO:0007669"/>
    <property type="project" value="InterPro"/>
</dbReference>
<dbReference type="GO" id="GO:0005096">
    <property type="term" value="F:GTPase activator activity"/>
    <property type="evidence" value="ECO:0007669"/>
    <property type="project" value="UniProtKB-KW"/>
</dbReference>
<feature type="domain" description="Rho-GAP" evidence="5">
    <location>
        <begin position="436"/>
        <end position="631"/>
    </location>
</feature>
<dbReference type="PROSITE" id="PS50238">
    <property type="entry name" value="RHOGAP"/>
    <property type="match status" value="1"/>
</dbReference>
<dbReference type="InterPro" id="IPR001060">
    <property type="entry name" value="FCH_dom"/>
</dbReference>
<gene>
    <name evidence="7" type="ORF">CANTEDRAFT_135199</name>
</gene>
<dbReference type="GO" id="GO:0005938">
    <property type="term" value="C:cell cortex"/>
    <property type="evidence" value="ECO:0007669"/>
    <property type="project" value="UniProtKB-ARBA"/>
</dbReference>
<evidence type="ECO:0000256" key="1">
    <source>
        <dbReference type="ARBA" id="ARBA00022468"/>
    </source>
</evidence>
<evidence type="ECO:0000256" key="2">
    <source>
        <dbReference type="PROSITE-ProRule" id="PRU01077"/>
    </source>
</evidence>
<sequence>MSEIEAPRLLESDQIINILNNDGSLDLLLNRLKKSVTTGEEFSKYIKKKAIIEDDHYSQLKKFGSQSRQALKNPSKLKEDSFSDKLDKIIEFDEKLYGVGSSYVTALNVMYDELTSLIAAVIRSRKQIKEEGKRKEKDCQDSIQAAEKAKMKYNHLCDDLDKLKNGDPKKTFSLKNKSYEQQEDDLQRKVDLADQDYRSKVATCKKLKDEILMVYRPTHTKKLKNLVLEMDIAMNVQLQKLATWNETLIMNSGVLVAPLTSSKPSMKELANAVDNEKDLYNYILRSEKEFAQNRSSLVPIEYKVHPSLAKYEPPKSNKPFLNNSNPKNVSNMALPPVSTALYESTSSSGSNTNYANNSVNDSGLSTSGSGNVNNSYGAPRSPSGVSDAQTALTYNSLDPNSQPNTPELNGVKSLSQVSHANLGSSTSSNSQPTFGVSIEELINFAGIDNVPLVVKKCIEVIETHGLELEGIYRKSGNVSIVQNLRESIDKKFTNYLLIGNNIDPTNVIDTDIYCIASLLKLYFASLPEPLLTEEFYQSFIETVKSLDENFIAKKLHHLVYNLPDGAYFTLRALIFHLNTVASKSDTNRMTVKNLAIIWGPAILNDNSMNPQDLSYKSKVVEELMLIANDIFDTED</sequence>
<dbReference type="Gene3D" id="1.20.1270.60">
    <property type="entry name" value="Arfaptin homology (AH) domain/BAR domain"/>
    <property type="match status" value="1"/>
</dbReference>
<dbReference type="GO" id="GO:0005933">
    <property type="term" value="C:cellular bud"/>
    <property type="evidence" value="ECO:0007669"/>
    <property type="project" value="UniProtKB-ARBA"/>
</dbReference>
<proteinExistence type="predicted"/>
<name>G3B643_CANTC</name>
<feature type="compositionally biased region" description="Polar residues" evidence="4">
    <location>
        <begin position="341"/>
        <end position="376"/>
    </location>
</feature>
<dbReference type="Gene3D" id="1.10.555.10">
    <property type="entry name" value="Rho GTPase activation protein"/>
    <property type="match status" value="1"/>
</dbReference>
<dbReference type="GeneID" id="18249856"/>
<dbReference type="eggNOG" id="KOG1450">
    <property type="taxonomic scope" value="Eukaryota"/>
</dbReference>
<dbReference type="Pfam" id="PF00611">
    <property type="entry name" value="FCH"/>
    <property type="match status" value="1"/>
</dbReference>
<dbReference type="SMART" id="SM00324">
    <property type="entry name" value="RhoGAP"/>
    <property type="match status" value="1"/>
</dbReference>
<dbReference type="CDD" id="cd07652">
    <property type="entry name" value="F-BAR_Rgd1"/>
    <property type="match status" value="1"/>
</dbReference>
<dbReference type="InterPro" id="IPR027267">
    <property type="entry name" value="AH/BAR_dom_sf"/>
</dbReference>